<comment type="caution">
    <text evidence="1">The sequence shown here is derived from an EMBL/GenBank/DDBJ whole genome shotgun (WGS) entry which is preliminary data.</text>
</comment>
<protein>
    <submittedName>
        <fullName evidence="1">Uncharacterized protein</fullName>
    </submittedName>
</protein>
<proteinExistence type="predicted"/>
<keyword evidence="2" id="KW-1185">Reference proteome</keyword>
<gene>
    <name evidence="1" type="ORF">EPI10_019595</name>
</gene>
<sequence length="61" mass="6436">MGAGVVLGLRGGVDRGEGVDRGMEACWWRGGARAETLGRSEKGNRLSVTSRIKCNHGGTFC</sequence>
<dbReference type="EMBL" id="SMMG02000003">
    <property type="protein sequence ID" value="KAA3479039.1"/>
    <property type="molecule type" value="Genomic_DNA"/>
</dbReference>
<name>A0A5B6WBE8_9ROSI</name>
<dbReference type="Proteomes" id="UP000325315">
    <property type="component" value="Unassembled WGS sequence"/>
</dbReference>
<evidence type="ECO:0000313" key="1">
    <source>
        <dbReference type="EMBL" id="KAA3479039.1"/>
    </source>
</evidence>
<evidence type="ECO:0000313" key="2">
    <source>
        <dbReference type="Proteomes" id="UP000325315"/>
    </source>
</evidence>
<dbReference type="AlphaFoldDB" id="A0A5B6WBE8"/>
<organism evidence="1 2">
    <name type="scientific">Gossypium australe</name>
    <dbReference type="NCBI Taxonomy" id="47621"/>
    <lineage>
        <taxon>Eukaryota</taxon>
        <taxon>Viridiplantae</taxon>
        <taxon>Streptophyta</taxon>
        <taxon>Embryophyta</taxon>
        <taxon>Tracheophyta</taxon>
        <taxon>Spermatophyta</taxon>
        <taxon>Magnoliopsida</taxon>
        <taxon>eudicotyledons</taxon>
        <taxon>Gunneridae</taxon>
        <taxon>Pentapetalae</taxon>
        <taxon>rosids</taxon>
        <taxon>malvids</taxon>
        <taxon>Malvales</taxon>
        <taxon>Malvaceae</taxon>
        <taxon>Malvoideae</taxon>
        <taxon>Gossypium</taxon>
    </lineage>
</organism>
<accession>A0A5B6WBE8</accession>
<reference evidence="2" key="1">
    <citation type="journal article" date="2019" name="Plant Biotechnol. J.">
        <title>Genome sequencing of the Australian wild diploid species Gossypium australe highlights disease resistance and delayed gland morphogenesis.</title>
        <authorList>
            <person name="Cai Y."/>
            <person name="Cai X."/>
            <person name="Wang Q."/>
            <person name="Wang P."/>
            <person name="Zhang Y."/>
            <person name="Cai C."/>
            <person name="Xu Y."/>
            <person name="Wang K."/>
            <person name="Zhou Z."/>
            <person name="Wang C."/>
            <person name="Geng S."/>
            <person name="Li B."/>
            <person name="Dong Q."/>
            <person name="Hou Y."/>
            <person name="Wang H."/>
            <person name="Ai P."/>
            <person name="Liu Z."/>
            <person name="Yi F."/>
            <person name="Sun M."/>
            <person name="An G."/>
            <person name="Cheng J."/>
            <person name="Zhang Y."/>
            <person name="Shi Q."/>
            <person name="Xie Y."/>
            <person name="Shi X."/>
            <person name="Chang Y."/>
            <person name="Huang F."/>
            <person name="Chen Y."/>
            <person name="Hong S."/>
            <person name="Mi L."/>
            <person name="Sun Q."/>
            <person name="Zhang L."/>
            <person name="Zhou B."/>
            <person name="Peng R."/>
            <person name="Zhang X."/>
            <person name="Liu F."/>
        </authorList>
    </citation>
    <scope>NUCLEOTIDE SEQUENCE [LARGE SCALE GENOMIC DNA]</scope>
    <source>
        <strain evidence="2">cv. PA1801</strain>
    </source>
</reference>